<dbReference type="Gene3D" id="1.20.960.30">
    <property type="match status" value="1"/>
</dbReference>
<dbReference type="SMART" id="SM00667">
    <property type="entry name" value="LisH"/>
    <property type="match status" value="1"/>
</dbReference>
<dbReference type="PROSITE" id="PS50896">
    <property type="entry name" value="LISH"/>
    <property type="match status" value="1"/>
</dbReference>
<dbReference type="Proteomes" id="UP000018208">
    <property type="component" value="Unassembled WGS sequence"/>
</dbReference>
<evidence type="ECO:0008006" key="3">
    <source>
        <dbReference type="Google" id="ProtNLM"/>
    </source>
</evidence>
<evidence type="ECO:0000313" key="2">
    <source>
        <dbReference type="Proteomes" id="UP000018208"/>
    </source>
</evidence>
<dbReference type="EMBL" id="AUWU02000002">
    <property type="protein sequence ID" value="KAH0576309.1"/>
    <property type="molecule type" value="Genomic_DNA"/>
</dbReference>
<proteinExistence type="predicted"/>
<organism evidence="1 2">
    <name type="scientific">Spironucleus salmonicida</name>
    <dbReference type="NCBI Taxonomy" id="348837"/>
    <lineage>
        <taxon>Eukaryota</taxon>
        <taxon>Metamonada</taxon>
        <taxon>Diplomonadida</taxon>
        <taxon>Hexamitidae</taxon>
        <taxon>Hexamitinae</taxon>
        <taxon>Spironucleus</taxon>
    </lineage>
</organism>
<gene>
    <name evidence="1" type="ORF">SS50377_21872</name>
</gene>
<comment type="caution">
    <text evidence="1">The sequence shown here is derived from an EMBL/GenBank/DDBJ whole genome shotgun (WGS) entry which is preliminary data.</text>
</comment>
<dbReference type="InterPro" id="IPR006594">
    <property type="entry name" value="LisH"/>
</dbReference>
<dbReference type="GeneID" id="94295895"/>
<sequence>MQLSNIFRSSLMSPSDVNKLIVDYLSESGYDRTLFQFSHEAQVTNYKSQKNLLRKLVQKGLYHSILQQKLLPQPILLQNQIQSKQMPLKSIPSATFIAQFSQVEQFDTLKIANMYYIFVRQQDSLRVFVAIHDQLRFIFRATSELFSVSNNQLVSLFKYQVQVFGFPGCEMIDQKPVKRKGAAKFLQKIGNDYIINEYDKQQIDGFLIYNTTKYYWCDNTLKIKGNVCAITINFNDIIESNCIISIKIEQSALLVALDTGLLYAQILPKDISIISAVPQTLPMESFILVKWFLPISMLQFKNMHIYQNKVVIYTQNQVYIVSFEGKIIDYYEIENIFKAVVVNSSLCIVSTKQVMVISEISYNVKVDFSVVHGVSSAGDKLVIAHDNKIEIVTV</sequence>
<dbReference type="OrthoDB" id="2415936at2759"/>
<dbReference type="AlphaFoldDB" id="A0A9P8LXZ7"/>
<reference evidence="1 2" key="1">
    <citation type="journal article" date="2014" name="PLoS Genet.">
        <title>The Genome of Spironucleus salmonicida Highlights a Fish Pathogen Adapted to Fluctuating Environments.</title>
        <authorList>
            <person name="Xu F."/>
            <person name="Jerlstrom-Hultqvist J."/>
            <person name="Einarsson E."/>
            <person name="Astvaldsson A."/>
            <person name="Svard S.G."/>
            <person name="Andersson J.O."/>
        </authorList>
    </citation>
    <scope>NUCLEOTIDE SEQUENCE [LARGE SCALE GENOMIC DNA]</scope>
    <source>
        <strain evidence="1 2">ATCC 50377</strain>
    </source>
</reference>
<protein>
    <recommendedName>
        <fullName evidence="3">LisH domain-containing protein</fullName>
    </recommendedName>
</protein>
<dbReference type="RefSeq" id="XP_067767082.1">
    <property type="nucleotide sequence ID" value="XM_067905765.1"/>
</dbReference>
<keyword evidence="2" id="KW-1185">Reference proteome</keyword>
<name>A0A9P8LXZ7_9EUKA</name>
<dbReference type="KEGG" id="ssao:94295895"/>
<evidence type="ECO:0000313" key="1">
    <source>
        <dbReference type="EMBL" id="KAH0576309.1"/>
    </source>
</evidence>
<accession>A0A9P8LXZ7</accession>